<dbReference type="Gene3D" id="3.90.1580.10">
    <property type="entry name" value="paralog of FGE (formylglycine-generating enzyme)"/>
    <property type="match status" value="1"/>
</dbReference>
<accession>E1IEX9</accession>
<dbReference type="InterPro" id="IPR051043">
    <property type="entry name" value="Sulfatase_Mod_Factor_Kinase"/>
</dbReference>
<dbReference type="eggNOG" id="COG2425">
    <property type="taxonomic scope" value="Bacteria"/>
</dbReference>
<dbReference type="AlphaFoldDB" id="E1IEX9"/>
<dbReference type="OrthoDB" id="9768004at2"/>
<dbReference type="GO" id="GO:0120147">
    <property type="term" value="F:formylglycine-generating oxidase activity"/>
    <property type="evidence" value="ECO:0007669"/>
    <property type="project" value="TreeGrafter"/>
</dbReference>
<sequence>MLHVNSPTGRALSWQQRAASLAPALPLGLVADLGMLLVAEQPLPTGTDAYTLFLREVAQLPVVATARSLGLNDLAVAAMLAHLAAGVPATDDLPPLLDHLATRLRTLAPADVRFLHAVATQTPGVAKVADLRGLRELLGVADFQHALFDEVLAFTPALADVDPGASMQTYTADGYGGLARSGSLDAIVPSEWALPSDLVAYRFLNGELLYYGHERPPERRPRLLLLLVQLGDAMAGDLEILAKAGALALARSGLAHGMAVQVISFDAAVHPPQGLARPTEVAALVRRSGQGRPDLLRVVGHVAAHLRAQASTYSQIEVCWCVHAQFGRDERAALAQISPDLRRQARSRVLFLSPGAPIAQPGVADLLADQWVSVGSAALYDAEEQARAIQALRDLAQPRRRVPPKAAASAPQRRVVVAAPRGDPVQPLLEQGAWEAAFDLLEPRARSGDAAARRWLALLIEGERGATTFAPLGLRLRAAGLLGVMGDPRLLDPQRGDAPLGGYWCHLPAGSFWFGDAQVGQLERQSLPYAFSIGRYLVTNSEYRRFLNAGGYQQREWWSANGWPFLQASESRFKSNGRQITHPWYWADPEYNQPNQPLVGISWWEAAAYCAWLTAQGRAAGWLGANDLIRLPTALEWEYAARGDQARRYPWGDAAPSAAHANFDQTQIGRTTPVGCFPQGAAACGALDLAGNVMEWLATPEDAPSHPTPLSDVDPDAQVLLSHAAFDDDASALRCGAHSESGPFARYLDRGFRMVLIRG</sequence>
<reference evidence="2 3" key="1">
    <citation type="journal article" date="2011" name="J. Bacteriol.">
        <title>Draft genome sequence of the anoxygenic filamentous phototrophic bacterium Oscillochloris trichoides subsp. DG-6.</title>
        <authorList>
            <person name="Kuznetsov B.B."/>
            <person name="Ivanovsky R.N."/>
            <person name="Keppen O.I."/>
            <person name="Sukhacheva M.V."/>
            <person name="Bumazhkin B.K."/>
            <person name="Patutina E.O."/>
            <person name="Beletsky A.V."/>
            <person name="Mardanov A.V."/>
            <person name="Baslerov R.V."/>
            <person name="Panteleeva A.N."/>
            <person name="Kolganova T.V."/>
            <person name="Ravin N.V."/>
            <person name="Skryabin K.G."/>
        </authorList>
    </citation>
    <scope>NUCLEOTIDE SEQUENCE [LARGE SCALE GENOMIC DNA]</scope>
    <source>
        <strain evidence="2 3">DG-6</strain>
    </source>
</reference>
<evidence type="ECO:0000259" key="1">
    <source>
        <dbReference type="Pfam" id="PF03781"/>
    </source>
</evidence>
<dbReference type="eggNOG" id="COG1262">
    <property type="taxonomic scope" value="Bacteria"/>
</dbReference>
<dbReference type="InterPro" id="IPR005532">
    <property type="entry name" value="SUMF_dom"/>
</dbReference>
<protein>
    <recommendedName>
        <fullName evidence="1">Sulfatase-modifying factor enzyme-like domain-containing protein</fullName>
    </recommendedName>
</protein>
<gene>
    <name evidence="2" type="ORF">OSCT_1880</name>
</gene>
<evidence type="ECO:0000313" key="3">
    <source>
        <dbReference type="Proteomes" id="UP000054010"/>
    </source>
</evidence>
<comment type="caution">
    <text evidence="2">The sequence shown here is derived from an EMBL/GenBank/DDBJ whole genome shotgun (WGS) entry which is preliminary data.</text>
</comment>
<proteinExistence type="predicted"/>
<keyword evidence="3" id="KW-1185">Reference proteome</keyword>
<evidence type="ECO:0000313" key="2">
    <source>
        <dbReference type="EMBL" id="EFO80276.1"/>
    </source>
</evidence>
<dbReference type="SUPFAM" id="SSF56436">
    <property type="entry name" value="C-type lectin-like"/>
    <property type="match status" value="1"/>
</dbReference>
<dbReference type="Pfam" id="PF03781">
    <property type="entry name" value="FGE-sulfatase"/>
    <property type="match status" value="1"/>
</dbReference>
<dbReference type="EMBL" id="ADVR01000077">
    <property type="protein sequence ID" value="EFO80276.1"/>
    <property type="molecule type" value="Genomic_DNA"/>
</dbReference>
<dbReference type="STRING" id="765420.OSCT_1880"/>
<dbReference type="InterPro" id="IPR042095">
    <property type="entry name" value="SUMF_sf"/>
</dbReference>
<feature type="domain" description="Sulfatase-modifying factor enzyme-like" evidence="1">
    <location>
        <begin position="507"/>
        <end position="755"/>
    </location>
</feature>
<dbReference type="PANTHER" id="PTHR23150:SF19">
    <property type="entry name" value="FORMYLGLYCINE-GENERATING ENZYME"/>
    <property type="match status" value="1"/>
</dbReference>
<name>E1IEX9_9CHLR</name>
<dbReference type="PANTHER" id="PTHR23150">
    <property type="entry name" value="SULFATASE MODIFYING FACTOR 1, 2"/>
    <property type="match status" value="1"/>
</dbReference>
<dbReference type="Proteomes" id="UP000054010">
    <property type="component" value="Unassembled WGS sequence"/>
</dbReference>
<organism evidence="2 3">
    <name type="scientific">Oscillochloris trichoides DG-6</name>
    <dbReference type="NCBI Taxonomy" id="765420"/>
    <lineage>
        <taxon>Bacteria</taxon>
        <taxon>Bacillati</taxon>
        <taxon>Chloroflexota</taxon>
        <taxon>Chloroflexia</taxon>
        <taxon>Chloroflexales</taxon>
        <taxon>Chloroflexineae</taxon>
        <taxon>Oscillochloridaceae</taxon>
        <taxon>Oscillochloris</taxon>
    </lineage>
</organism>
<dbReference type="HOGENOM" id="CLU_367169_0_0_0"/>
<dbReference type="InterPro" id="IPR016187">
    <property type="entry name" value="CTDL_fold"/>
</dbReference>